<reference evidence="3" key="1">
    <citation type="submission" date="2024-07" db="EMBL/GenBank/DDBJ databases">
        <title>Two chromosome-level genome assemblies of Korean endemic species Abeliophyllum distichum and Forsythia ovata (Oleaceae).</title>
        <authorList>
            <person name="Jang H."/>
        </authorList>
    </citation>
    <scope>NUCLEOTIDE SEQUENCE [LARGE SCALE GENOMIC DNA]</scope>
</reference>
<proteinExistence type="predicted"/>
<dbReference type="AlphaFoldDB" id="A0ABD1PEG4"/>
<evidence type="ECO:0000313" key="3">
    <source>
        <dbReference type="Proteomes" id="UP001604336"/>
    </source>
</evidence>
<accession>A0ABD1PEG4</accession>
<dbReference type="EMBL" id="JBFOLK010000014">
    <property type="protein sequence ID" value="KAL2462306.1"/>
    <property type="molecule type" value="Genomic_DNA"/>
</dbReference>
<sequence length="129" mass="14865">MAEVNQTIPPEIRPNSDDDAPWECLPMPYAKQQDIEIHMKKSYPKYNYYQLPQHDSDNFDVSWGQLYFGRPTHSLGQTSKYGKNSLEAQAHQERFWKMLHDNIASTPLTSSTPQEPVTSSHPIITPYLA</sequence>
<feature type="region of interest" description="Disordered" evidence="1">
    <location>
        <begin position="106"/>
        <end position="129"/>
    </location>
</feature>
<feature type="compositionally biased region" description="Polar residues" evidence="1">
    <location>
        <begin position="106"/>
        <end position="122"/>
    </location>
</feature>
<dbReference type="Proteomes" id="UP001604336">
    <property type="component" value="Unassembled WGS sequence"/>
</dbReference>
<feature type="region of interest" description="Disordered" evidence="1">
    <location>
        <begin position="1"/>
        <end position="21"/>
    </location>
</feature>
<comment type="caution">
    <text evidence="2">The sequence shown here is derived from an EMBL/GenBank/DDBJ whole genome shotgun (WGS) entry which is preliminary data.</text>
</comment>
<evidence type="ECO:0000313" key="2">
    <source>
        <dbReference type="EMBL" id="KAL2462306.1"/>
    </source>
</evidence>
<name>A0ABD1PEG4_9LAMI</name>
<organism evidence="2 3">
    <name type="scientific">Abeliophyllum distichum</name>
    <dbReference type="NCBI Taxonomy" id="126358"/>
    <lineage>
        <taxon>Eukaryota</taxon>
        <taxon>Viridiplantae</taxon>
        <taxon>Streptophyta</taxon>
        <taxon>Embryophyta</taxon>
        <taxon>Tracheophyta</taxon>
        <taxon>Spermatophyta</taxon>
        <taxon>Magnoliopsida</taxon>
        <taxon>eudicotyledons</taxon>
        <taxon>Gunneridae</taxon>
        <taxon>Pentapetalae</taxon>
        <taxon>asterids</taxon>
        <taxon>lamiids</taxon>
        <taxon>Lamiales</taxon>
        <taxon>Oleaceae</taxon>
        <taxon>Forsythieae</taxon>
        <taxon>Abeliophyllum</taxon>
    </lineage>
</organism>
<protein>
    <submittedName>
        <fullName evidence="2">Uncharacterized protein</fullName>
    </submittedName>
</protein>
<keyword evidence="3" id="KW-1185">Reference proteome</keyword>
<gene>
    <name evidence="2" type="ORF">Adt_45726</name>
</gene>
<evidence type="ECO:0000256" key="1">
    <source>
        <dbReference type="SAM" id="MobiDB-lite"/>
    </source>
</evidence>